<feature type="signal peptide" evidence="1">
    <location>
        <begin position="1"/>
        <end position="20"/>
    </location>
</feature>
<protein>
    <submittedName>
        <fullName evidence="2">Uncharacterized protein</fullName>
    </submittedName>
</protein>
<name>A0ABR0E2M2_ZASCE</name>
<organism evidence="2 3">
    <name type="scientific">Zasmidium cellare</name>
    <name type="common">Wine cellar mold</name>
    <name type="synonym">Racodium cellare</name>
    <dbReference type="NCBI Taxonomy" id="395010"/>
    <lineage>
        <taxon>Eukaryota</taxon>
        <taxon>Fungi</taxon>
        <taxon>Dikarya</taxon>
        <taxon>Ascomycota</taxon>
        <taxon>Pezizomycotina</taxon>
        <taxon>Dothideomycetes</taxon>
        <taxon>Dothideomycetidae</taxon>
        <taxon>Mycosphaerellales</taxon>
        <taxon>Mycosphaerellaceae</taxon>
        <taxon>Zasmidium</taxon>
    </lineage>
</organism>
<dbReference type="EMBL" id="JAXOVC010000012">
    <property type="protein sequence ID" value="KAK4495388.1"/>
    <property type="molecule type" value="Genomic_DNA"/>
</dbReference>
<comment type="caution">
    <text evidence="2">The sequence shown here is derived from an EMBL/GenBank/DDBJ whole genome shotgun (WGS) entry which is preliminary data.</text>
</comment>
<sequence>MKARILLSLACVSAAYGVDAANGPQCDENVAIPVSASALNLDVPSSFSLSSLNTSDITGLLKSFPTTTVTGDYIIAGRYCEPAKPVADRHQTLQILPNGLLVCQVPFNAETLHGVIEAARAGQIGGRQFQKIIWVGHSEGSLIGDSLAQRYPDDVDIYIQTGWIPFLIIGGFGLIAAGGYIPAVLADTVKFAGVTDLTYLAGTNKGGVEGNFYAGPYSHQVADYAFANRGTVTTGEFLTVFLGELPAPGYKGPLLAMNGERDQAFCARLPTDPLVGYRGDCGEGSLSYTALDQTLFPNAAPFEYVNLDDTGHNIGLHYTAQRNFIAHDFLAAQGY</sequence>
<reference evidence="2 3" key="1">
    <citation type="journal article" date="2023" name="G3 (Bethesda)">
        <title>A chromosome-level genome assembly of Zasmidium syzygii isolated from banana leaves.</title>
        <authorList>
            <person name="van Westerhoven A.C."/>
            <person name="Mehrabi R."/>
            <person name="Talebi R."/>
            <person name="Steentjes M.B.F."/>
            <person name="Corcolon B."/>
            <person name="Chong P.A."/>
            <person name="Kema G.H.J."/>
            <person name="Seidl M.F."/>
        </authorList>
    </citation>
    <scope>NUCLEOTIDE SEQUENCE [LARGE SCALE GENOMIC DNA]</scope>
    <source>
        <strain evidence="2 3">P124</strain>
    </source>
</reference>
<proteinExistence type="predicted"/>
<accession>A0ABR0E2M2</accession>
<evidence type="ECO:0000313" key="3">
    <source>
        <dbReference type="Proteomes" id="UP001305779"/>
    </source>
</evidence>
<dbReference type="InterPro" id="IPR029058">
    <property type="entry name" value="AB_hydrolase_fold"/>
</dbReference>
<dbReference type="SUPFAM" id="SSF53474">
    <property type="entry name" value="alpha/beta-Hydrolases"/>
    <property type="match status" value="1"/>
</dbReference>
<feature type="chain" id="PRO_5045402512" evidence="1">
    <location>
        <begin position="21"/>
        <end position="335"/>
    </location>
</feature>
<dbReference type="Gene3D" id="3.40.50.1820">
    <property type="entry name" value="alpha/beta hydrolase"/>
    <property type="match status" value="1"/>
</dbReference>
<evidence type="ECO:0000313" key="2">
    <source>
        <dbReference type="EMBL" id="KAK4495388.1"/>
    </source>
</evidence>
<keyword evidence="1" id="KW-0732">Signal</keyword>
<evidence type="ECO:0000256" key="1">
    <source>
        <dbReference type="SAM" id="SignalP"/>
    </source>
</evidence>
<keyword evidence="3" id="KW-1185">Reference proteome</keyword>
<dbReference type="Proteomes" id="UP001305779">
    <property type="component" value="Unassembled WGS sequence"/>
</dbReference>
<gene>
    <name evidence="2" type="ORF">PRZ48_013719</name>
</gene>